<dbReference type="Proteomes" id="UP000033966">
    <property type="component" value="Unassembled WGS sequence"/>
</dbReference>
<gene>
    <name evidence="3" type="ORF">UW92_C0005G0018</name>
</gene>
<evidence type="ECO:0000313" key="4">
    <source>
        <dbReference type="Proteomes" id="UP000033966"/>
    </source>
</evidence>
<dbReference type="Gene3D" id="2.70.70.10">
    <property type="entry name" value="Glucose Permease (Domain IIA)"/>
    <property type="match status" value="1"/>
</dbReference>
<evidence type="ECO:0000259" key="2">
    <source>
        <dbReference type="Pfam" id="PF01551"/>
    </source>
</evidence>
<accession>A0A0G1L8C5</accession>
<dbReference type="Pfam" id="PF01551">
    <property type="entry name" value="Peptidase_M23"/>
    <property type="match status" value="1"/>
</dbReference>
<organism evidence="3 4">
    <name type="scientific">Candidatus Jorgensenbacteria bacterium GW2011_GWA2_45_13</name>
    <dbReference type="NCBI Taxonomy" id="1618662"/>
    <lineage>
        <taxon>Bacteria</taxon>
        <taxon>Candidatus Joergenseniibacteriota</taxon>
    </lineage>
</organism>
<comment type="caution">
    <text evidence="3">The sequence shown here is derived from an EMBL/GenBank/DDBJ whole genome shotgun (WGS) entry which is preliminary data.</text>
</comment>
<dbReference type="InterPro" id="IPR011055">
    <property type="entry name" value="Dup_hybrid_motif"/>
</dbReference>
<dbReference type="InterPro" id="IPR016047">
    <property type="entry name" value="M23ase_b-sheet_dom"/>
</dbReference>
<dbReference type="EMBL" id="LCKF01000005">
    <property type="protein sequence ID" value="KKT92171.1"/>
    <property type="molecule type" value="Genomic_DNA"/>
</dbReference>
<reference evidence="3 4" key="1">
    <citation type="journal article" date="2015" name="Nature">
        <title>rRNA introns, odd ribosomes, and small enigmatic genomes across a large radiation of phyla.</title>
        <authorList>
            <person name="Brown C.T."/>
            <person name="Hug L.A."/>
            <person name="Thomas B.C."/>
            <person name="Sharon I."/>
            <person name="Castelle C.J."/>
            <person name="Singh A."/>
            <person name="Wilkins M.J."/>
            <person name="Williams K.H."/>
            <person name="Banfield J.F."/>
        </authorList>
    </citation>
    <scope>NUCLEOTIDE SEQUENCE [LARGE SCALE GENOMIC DNA]</scope>
</reference>
<evidence type="ECO:0000256" key="1">
    <source>
        <dbReference type="SAM" id="SignalP"/>
    </source>
</evidence>
<dbReference type="PANTHER" id="PTHR21666:SF287">
    <property type="entry name" value="CYTOPLASMIC MEMBRANE PROTEIN"/>
    <property type="match status" value="1"/>
</dbReference>
<proteinExistence type="predicted"/>
<feature type="chain" id="PRO_5002538306" evidence="1">
    <location>
        <begin position="30"/>
        <end position="298"/>
    </location>
</feature>
<name>A0A0G1L8C5_9BACT</name>
<dbReference type="PANTHER" id="PTHR21666">
    <property type="entry name" value="PEPTIDASE-RELATED"/>
    <property type="match status" value="1"/>
</dbReference>
<dbReference type="AlphaFoldDB" id="A0A0G1L8C5"/>
<dbReference type="SUPFAM" id="SSF51261">
    <property type="entry name" value="Duplicated hybrid motif"/>
    <property type="match status" value="1"/>
</dbReference>
<evidence type="ECO:0000313" key="3">
    <source>
        <dbReference type="EMBL" id="KKT92171.1"/>
    </source>
</evidence>
<keyword evidence="1" id="KW-0732">Signal</keyword>
<dbReference type="InterPro" id="IPR050570">
    <property type="entry name" value="Cell_wall_metabolism_enzyme"/>
</dbReference>
<feature type="signal peptide" evidence="1">
    <location>
        <begin position="1"/>
        <end position="29"/>
    </location>
</feature>
<protein>
    <submittedName>
        <fullName evidence="3">M23 peptidase domain-containing protein</fullName>
    </submittedName>
</protein>
<sequence length="298" mass="32041">MSLRKKGICFIITTAAFFAFVFFPVYSHAATSVSLQIFPQTIPQGGTAVIMLTPKPKGILSVVTGKVGSRQVTFFPYGGRYIGFYSAPAKAAPRWYPVSVVVDGSLIKTAVGIKSSEFSVTTLPVVPELEQKGFAPKAVASNLKDDTPTLLTAASNPLPTPIFSESFRYPLDEVVVTGPFGDYYRQGSVTLEHLGVDLHAATGTPVYAVNDGKVVLTKELSNYGNTLMIDHGARIFSLYLHLERFAVTSGAMVKKGDVIGYSGDTGYAIGPHLHFSMWVNGTSIDPLAFISATRQAMQ</sequence>
<dbReference type="GO" id="GO:0004222">
    <property type="term" value="F:metalloendopeptidase activity"/>
    <property type="evidence" value="ECO:0007669"/>
    <property type="project" value="TreeGrafter"/>
</dbReference>
<dbReference type="CDD" id="cd12797">
    <property type="entry name" value="M23_peptidase"/>
    <property type="match status" value="1"/>
</dbReference>
<feature type="domain" description="M23ase beta-sheet core" evidence="2">
    <location>
        <begin position="193"/>
        <end position="286"/>
    </location>
</feature>